<dbReference type="Gene3D" id="3.30.565.10">
    <property type="entry name" value="Histidine kinase-like ATPase, C-terminal domain"/>
    <property type="match status" value="1"/>
</dbReference>
<dbReference type="GO" id="GO:0016036">
    <property type="term" value="P:cellular response to phosphate starvation"/>
    <property type="evidence" value="ECO:0007669"/>
    <property type="project" value="TreeGrafter"/>
</dbReference>
<dbReference type="CDD" id="cd00082">
    <property type="entry name" value="HisKA"/>
    <property type="match status" value="1"/>
</dbReference>
<evidence type="ECO:0000256" key="6">
    <source>
        <dbReference type="ARBA" id="ARBA00023012"/>
    </source>
</evidence>
<dbReference type="Pfam" id="PF02518">
    <property type="entry name" value="HATPase_c"/>
    <property type="match status" value="1"/>
</dbReference>
<keyword evidence="7" id="KW-0472">Membrane</keyword>
<dbReference type="GO" id="GO:0005886">
    <property type="term" value="C:plasma membrane"/>
    <property type="evidence" value="ECO:0007669"/>
    <property type="project" value="TreeGrafter"/>
</dbReference>
<organism evidence="9 10">
    <name type="scientific">Mucilaginibacter limnophilus</name>
    <dbReference type="NCBI Taxonomy" id="1932778"/>
    <lineage>
        <taxon>Bacteria</taxon>
        <taxon>Pseudomonadati</taxon>
        <taxon>Bacteroidota</taxon>
        <taxon>Sphingobacteriia</taxon>
        <taxon>Sphingobacteriales</taxon>
        <taxon>Sphingobacteriaceae</taxon>
        <taxon>Mucilaginibacter</taxon>
    </lineage>
</organism>
<dbReference type="GO" id="GO:0004721">
    <property type="term" value="F:phosphoprotein phosphatase activity"/>
    <property type="evidence" value="ECO:0007669"/>
    <property type="project" value="TreeGrafter"/>
</dbReference>
<proteinExistence type="predicted"/>
<dbReference type="SMART" id="SM00387">
    <property type="entry name" value="HATPase_c"/>
    <property type="match status" value="1"/>
</dbReference>
<keyword evidence="4" id="KW-0808">Transferase</keyword>
<feature type="domain" description="Histidine kinase" evidence="8">
    <location>
        <begin position="225"/>
        <end position="439"/>
    </location>
</feature>
<dbReference type="InterPro" id="IPR036097">
    <property type="entry name" value="HisK_dim/P_sf"/>
</dbReference>
<keyword evidence="7" id="KW-0812">Transmembrane</keyword>
<dbReference type="Gene3D" id="1.10.287.130">
    <property type="match status" value="1"/>
</dbReference>
<dbReference type="FunFam" id="3.30.565.10:FF:000006">
    <property type="entry name" value="Sensor histidine kinase WalK"/>
    <property type="match status" value="1"/>
</dbReference>
<dbReference type="GO" id="GO:0000155">
    <property type="term" value="F:phosphorelay sensor kinase activity"/>
    <property type="evidence" value="ECO:0007669"/>
    <property type="project" value="InterPro"/>
</dbReference>
<dbReference type="Pfam" id="PF00512">
    <property type="entry name" value="HisKA"/>
    <property type="match status" value="1"/>
</dbReference>
<evidence type="ECO:0000256" key="3">
    <source>
        <dbReference type="ARBA" id="ARBA00022553"/>
    </source>
</evidence>
<accession>A0A437MRJ7</accession>
<comment type="caution">
    <text evidence="9">The sequence shown here is derived from an EMBL/GenBank/DDBJ whole genome shotgun (WGS) entry which is preliminary data.</text>
</comment>
<comment type="catalytic activity">
    <reaction evidence="1">
        <text>ATP + protein L-histidine = ADP + protein N-phospho-L-histidine.</text>
        <dbReference type="EC" id="2.7.13.3"/>
    </reaction>
</comment>
<evidence type="ECO:0000256" key="2">
    <source>
        <dbReference type="ARBA" id="ARBA00012438"/>
    </source>
</evidence>
<reference evidence="9 10" key="1">
    <citation type="submission" date="2019-01" db="EMBL/GenBank/DDBJ databases">
        <authorList>
            <person name="Chen W.-M."/>
        </authorList>
    </citation>
    <scope>NUCLEOTIDE SEQUENCE [LARGE SCALE GENOMIC DNA]</scope>
    <source>
        <strain evidence="9 10">YBJ-36</strain>
    </source>
</reference>
<dbReference type="InterPro" id="IPR004358">
    <property type="entry name" value="Sig_transdc_His_kin-like_C"/>
</dbReference>
<dbReference type="PROSITE" id="PS50109">
    <property type="entry name" value="HIS_KIN"/>
    <property type="match status" value="1"/>
</dbReference>
<dbReference type="InterPro" id="IPR050351">
    <property type="entry name" value="BphY/WalK/GraS-like"/>
</dbReference>
<dbReference type="SUPFAM" id="SSF47384">
    <property type="entry name" value="Homodimeric domain of signal transducing histidine kinase"/>
    <property type="match status" value="1"/>
</dbReference>
<sequence>MKLNTKLTLFNTISKLVIVVLFVLLLPLLISKINLNYTDSKLVKQKEKVLQIIRSLGIGNYITDGESYGSYTLLKEEYVSLDEVEPSVFLDTIMNERRIVEGDTIQYRILSHTFKVKNKNYLLEVGKSVDTLDDTSGPLQSIAFQVLVSMILLTILADQLYSNYVLRPLRQIIKTKLVGSRFPSFGKFKRVRTTTTDFRYLDISIHRMIETIADKFQKEREFISNASHELMTPISILQSKIENMFDEEDISDDLKIKLLEMQRILNRLKSITKTLLLISQIENDQFIKEDEVSLSELLTEVYDEISIRLEEKEITCHIDVPADTVLYRVNKFLLFNLFFNLINNAIKYNKEGGEIFISQKSAPEGLTISVRDTGIGISDEELPYIFNRFKKFKRSLKQDSFGLGLPIVKSIADFHQIQIEVESVKNTGSTFRLIIPADALKP</sequence>
<dbReference type="InterPro" id="IPR003661">
    <property type="entry name" value="HisK_dim/P_dom"/>
</dbReference>
<keyword evidence="10" id="KW-1185">Reference proteome</keyword>
<dbReference type="PANTHER" id="PTHR45453:SF1">
    <property type="entry name" value="PHOSPHATE REGULON SENSOR PROTEIN PHOR"/>
    <property type="match status" value="1"/>
</dbReference>
<dbReference type="AlphaFoldDB" id="A0A437MRJ7"/>
<evidence type="ECO:0000313" key="10">
    <source>
        <dbReference type="Proteomes" id="UP000282759"/>
    </source>
</evidence>
<dbReference type="Proteomes" id="UP000282759">
    <property type="component" value="Unassembled WGS sequence"/>
</dbReference>
<gene>
    <name evidence="9" type="ORF">EOD41_12285</name>
</gene>
<dbReference type="CDD" id="cd00075">
    <property type="entry name" value="HATPase"/>
    <property type="match status" value="1"/>
</dbReference>
<name>A0A437MRJ7_9SPHI</name>
<feature type="transmembrane region" description="Helical" evidence="7">
    <location>
        <begin position="12"/>
        <end position="30"/>
    </location>
</feature>
<keyword evidence="5 9" id="KW-0418">Kinase</keyword>
<dbReference type="OrthoDB" id="1522504at2"/>
<dbReference type="InterPro" id="IPR003594">
    <property type="entry name" value="HATPase_dom"/>
</dbReference>
<dbReference type="InterPro" id="IPR036890">
    <property type="entry name" value="HATPase_C_sf"/>
</dbReference>
<dbReference type="RefSeq" id="WP_127705293.1">
    <property type="nucleotide sequence ID" value="NZ_SACK01000005.1"/>
</dbReference>
<keyword evidence="3" id="KW-0597">Phosphoprotein</keyword>
<protein>
    <recommendedName>
        <fullName evidence="2">histidine kinase</fullName>
        <ecNumber evidence="2">2.7.13.3</ecNumber>
    </recommendedName>
</protein>
<dbReference type="SMART" id="SM00388">
    <property type="entry name" value="HisKA"/>
    <property type="match status" value="1"/>
</dbReference>
<dbReference type="InterPro" id="IPR005467">
    <property type="entry name" value="His_kinase_dom"/>
</dbReference>
<evidence type="ECO:0000313" key="9">
    <source>
        <dbReference type="EMBL" id="RVU00256.1"/>
    </source>
</evidence>
<evidence type="ECO:0000259" key="8">
    <source>
        <dbReference type="PROSITE" id="PS50109"/>
    </source>
</evidence>
<dbReference type="PRINTS" id="PR00344">
    <property type="entry name" value="BCTRLSENSOR"/>
</dbReference>
<dbReference type="SUPFAM" id="SSF55874">
    <property type="entry name" value="ATPase domain of HSP90 chaperone/DNA topoisomerase II/histidine kinase"/>
    <property type="match status" value="1"/>
</dbReference>
<dbReference type="EMBL" id="SACK01000005">
    <property type="protein sequence ID" value="RVU00256.1"/>
    <property type="molecule type" value="Genomic_DNA"/>
</dbReference>
<dbReference type="EC" id="2.7.13.3" evidence="2"/>
<keyword evidence="7" id="KW-1133">Transmembrane helix</keyword>
<evidence type="ECO:0000256" key="7">
    <source>
        <dbReference type="SAM" id="Phobius"/>
    </source>
</evidence>
<evidence type="ECO:0000256" key="1">
    <source>
        <dbReference type="ARBA" id="ARBA00000085"/>
    </source>
</evidence>
<evidence type="ECO:0000256" key="4">
    <source>
        <dbReference type="ARBA" id="ARBA00022679"/>
    </source>
</evidence>
<evidence type="ECO:0000256" key="5">
    <source>
        <dbReference type="ARBA" id="ARBA00022777"/>
    </source>
</evidence>
<dbReference type="PANTHER" id="PTHR45453">
    <property type="entry name" value="PHOSPHATE REGULON SENSOR PROTEIN PHOR"/>
    <property type="match status" value="1"/>
</dbReference>
<keyword evidence="6" id="KW-0902">Two-component regulatory system</keyword>